<sequence length="434" mass="45892">MALGLMITQPHNVAAKTVANVTWVANQPSAIASLNSDGTYTVRSGDTIWAIGMHYNIKPSVIEDVNQINNPYDLQIGTILQLQISKKNDKAVLFVRNADGKVIGKKTLTKKDKIVKKQAFGKPVTPQAAQKANVMPTAPTQKVAQQAQKHGTAQATTTVKTPSSLPSDQVLYMLAYVKAYNGFKNVGLPLLEVGSNSIGQGTADSTATAKIVGNDVVLTFVQMPGWKPYEVKYPIASLIKEYYHSASDKAKINKMIKTGEANLNSLSQGNKAPKQAVDNNNNHGSNGKTDANSNSNATTALPSGNVLAMLAYVKAYNLEGVAAQLLYTNTDGNAYVVGQGVSDSTAVITINGNNVTIKIDGTTTTYSASALVNEYYSTATEKAYINKLISTAAQNDAAYDTPTTSSLSSTTTQASSVTSNTSSLSSNSSTTVNN</sequence>
<feature type="compositionally biased region" description="Low complexity" evidence="1">
    <location>
        <begin position="403"/>
        <end position="434"/>
    </location>
</feature>
<evidence type="ECO:0000256" key="1">
    <source>
        <dbReference type="SAM" id="MobiDB-lite"/>
    </source>
</evidence>
<dbReference type="Gene3D" id="3.30.1460.60">
    <property type="match status" value="1"/>
</dbReference>
<feature type="region of interest" description="Disordered" evidence="1">
    <location>
        <begin position="400"/>
        <end position="434"/>
    </location>
</feature>
<dbReference type="InterPro" id="IPR036779">
    <property type="entry name" value="LysM_dom_sf"/>
</dbReference>
<dbReference type="Gene3D" id="3.10.350.10">
    <property type="entry name" value="LysM domain"/>
    <property type="match status" value="1"/>
</dbReference>
<gene>
    <name evidence="3" type="ORF">H9901_01840</name>
</gene>
<reference evidence="3" key="2">
    <citation type="submission" date="2021-04" db="EMBL/GenBank/DDBJ databases">
        <authorList>
            <person name="Gilroy R."/>
        </authorList>
    </citation>
    <scope>NUCLEOTIDE SEQUENCE</scope>
    <source>
        <strain evidence="3">F6-6636</strain>
    </source>
</reference>
<dbReference type="InterPro" id="IPR018392">
    <property type="entry name" value="LysM"/>
</dbReference>
<dbReference type="Proteomes" id="UP000777303">
    <property type="component" value="Unassembled WGS sequence"/>
</dbReference>
<feature type="compositionally biased region" description="Polar residues" evidence="1">
    <location>
        <begin position="277"/>
        <end position="297"/>
    </location>
</feature>
<dbReference type="SMART" id="SM00257">
    <property type="entry name" value="LysM"/>
    <property type="match status" value="1"/>
</dbReference>
<accession>A0A948TJA0</accession>
<feature type="domain" description="LysM" evidence="2">
    <location>
        <begin position="38"/>
        <end position="82"/>
    </location>
</feature>
<dbReference type="CDD" id="cd00118">
    <property type="entry name" value="LysM"/>
    <property type="match status" value="1"/>
</dbReference>
<evidence type="ECO:0000313" key="3">
    <source>
        <dbReference type="EMBL" id="MBU3851427.1"/>
    </source>
</evidence>
<dbReference type="EMBL" id="JAHLFS010000024">
    <property type="protein sequence ID" value="MBU3851427.1"/>
    <property type="molecule type" value="Genomic_DNA"/>
</dbReference>
<dbReference type="PROSITE" id="PS51782">
    <property type="entry name" value="LYSM"/>
    <property type="match status" value="1"/>
</dbReference>
<dbReference type="AlphaFoldDB" id="A0A948TJA0"/>
<name>A0A948TJA0_9LACO</name>
<feature type="region of interest" description="Disordered" evidence="1">
    <location>
        <begin position="267"/>
        <end position="297"/>
    </location>
</feature>
<comment type="caution">
    <text evidence="3">The sequence shown here is derived from an EMBL/GenBank/DDBJ whole genome shotgun (WGS) entry which is preliminary data.</text>
</comment>
<dbReference type="SUPFAM" id="SSF54106">
    <property type="entry name" value="LysM domain"/>
    <property type="match status" value="1"/>
</dbReference>
<reference evidence="3" key="1">
    <citation type="journal article" date="2021" name="PeerJ">
        <title>Extensive microbial diversity within the chicken gut microbiome revealed by metagenomics and culture.</title>
        <authorList>
            <person name="Gilroy R."/>
            <person name="Ravi A."/>
            <person name="Getino M."/>
            <person name="Pursley I."/>
            <person name="Horton D.L."/>
            <person name="Alikhan N.F."/>
            <person name="Baker D."/>
            <person name="Gharbi K."/>
            <person name="Hall N."/>
            <person name="Watson M."/>
            <person name="Adriaenssens E.M."/>
            <person name="Foster-Nyarko E."/>
            <person name="Jarju S."/>
            <person name="Secka A."/>
            <person name="Antonio M."/>
            <person name="Oren A."/>
            <person name="Chaudhuri R.R."/>
            <person name="La Ragione R."/>
            <person name="Hildebrand F."/>
            <person name="Pallen M.J."/>
        </authorList>
    </citation>
    <scope>NUCLEOTIDE SEQUENCE</scope>
    <source>
        <strain evidence="3">F6-6636</strain>
    </source>
</reference>
<dbReference type="Pfam" id="PF01476">
    <property type="entry name" value="LysM"/>
    <property type="match status" value="1"/>
</dbReference>
<evidence type="ECO:0000259" key="2">
    <source>
        <dbReference type="PROSITE" id="PS51782"/>
    </source>
</evidence>
<evidence type="ECO:0000313" key="4">
    <source>
        <dbReference type="Proteomes" id="UP000777303"/>
    </source>
</evidence>
<proteinExistence type="predicted"/>
<organism evidence="3 4">
    <name type="scientific">Candidatus Paralactobacillus gallistercoris</name>
    <dbReference type="NCBI Taxonomy" id="2838724"/>
    <lineage>
        <taxon>Bacteria</taxon>
        <taxon>Bacillati</taxon>
        <taxon>Bacillota</taxon>
        <taxon>Bacilli</taxon>
        <taxon>Lactobacillales</taxon>
        <taxon>Lactobacillaceae</taxon>
        <taxon>Lactobacillus</taxon>
    </lineage>
</organism>
<protein>
    <submittedName>
        <fullName evidence="3">LysM peptidoglycan-binding domain-containing protein</fullName>
    </submittedName>
</protein>